<evidence type="ECO:0000313" key="1">
    <source>
        <dbReference type="EMBL" id="GGG52643.1"/>
    </source>
</evidence>
<sequence length="123" mass="13732">MTDTGGGTREKVEQFFDRYADALLARDATAIARMYAVPSLVLFPGQPVLVTDARQTEEFFASAWDQYEGVDAVAKQLELMGEAPGSVWADVTWSWGGRAQERFCYQLVEQDGEYRIAVLTPMV</sequence>
<dbReference type="AlphaFoldDB" id="A0A917GNK2"/>
<evidence type="ECO:0008006" key="3">
    <source>
        <dbReference type="Google" id="ProtNLM"/>
    </source>
</evidence>
<accession>A0A917GNK2</accession>
<dbReference type="RefSeq" id="WP_188535650.1">
    <property type="nucleotide sequence ID" value="NZ_BMEQ01000005.1"/>
</dbReference>
<reference evidence="1" key="1">
    <citation type="journal article" date="2014" name="Int. J. Syst. Evol. Microbiol.">
        <title>Complete genome sequence of Corynebacterium casei LMG S-19264T (=DSM 44701T), isolated from a smear-ripened cheese.</title>
        <authorList>
            <consortium name="US DOE Joint Genome Institute (JGI-PGF)"/>
            <person name="Walter F."/>
            <person name="Albersmeier A."/>
            <person name="Kalinowski J."/>
            <person name="Ruckert C."/>
        </authorList>
    </citation>
    <scope>NUCLEOTIDE SEQUENCE</scope>
    <source>
        <strain evidence="1">CGMCC 1.12187</strain>
    </source>
</reference>
<dbReference type="Gene3D" id="3.10.450.50">
    <property type="match status" value="1"/>
</dbReference>
<proteinExistence type="predicted"/>
<reference evidence="1" key="2">
    <citation type="submission" date="2020-09" db="EMBL/GenBank/DDBJ databases">
        <authorList>
            <person name="Sun Q."/>
            <person name="Zhou Y."/>
        </authorList>
    </citation>
    <scope>NUCLEOTIDE SEQUENCE</scope>
    <source>
        <strain evidence="1">CGMCC 1.12187</strain>
    </source>
</reference>
<comment type="caution">
    <text evidence="1">The sequence shown here is derived from an EMBL/GenBank/DDBJ whole genome shotgun (WGS) entry which is preliminary data.</text>
</comment>
<dbReference type="SUPFAM" id="SSF54427">
    <property type="entry name" value="NTF2-like"/>
    <property type="match status" value="1"/>
</dbReference>
<evidence type="ECO:0000313" key="2">
    <source>
        <dbReference type="Proteomes" id="UP000638848"/>
    </source>
</evidence>
<name>A0A917GNK2_9MICC</name>
<gene>
    <name evidence="1" type="ORF">GCM10011374_14320</name>
</gene>
<keyword evidence="2" id="KW-1185">Reference proteome</keyword>
<dbReference type="Proteomes" id="UP000638848">
    <property type="component" value="Unassembled WGS sequence"/>
</dbReference>
<organism evidence="1 2">
    <name type="scientific">Kocuria dechangensis</name>
    <dbReference type="NCBI Taxonomy" id="1176249"/>
    <lineage>
        <taxon>Bacteria</taxon>
        <taxon>Bacillati</taxon>
        <taxon>Actinomycetota</taxon>
        <taxon>Actinomycetes</taxon>
        <taxon>Micrococcales</taxon>
        <taxon>Micrococcaceae</taxon>
        <taxon>Kocuria</taxon>
    </lineage>
</organism>
<dbReference type="EMBL" id="BMEQ01000005">
    <property type="protein sequence ID" value="GGG52643.1"/>
    <property type="molecule type" value="Genomic_DNA"/>
</dbReference>
<protein>
    <recommendedName>
        <fullName evidence="3">DUF4440 domain-containing protein</fullName>
    </recommendedName>
</protein>
<dbReference type="InterPro" id="IPR032710">
    <property type="entry name" value="NTF2-like_dom_sf"/>
</dbReference>